<proteinExistence type="predicted"/>
<accession>A0A9D9EAY1</accession>
<evidence type="ECO:0000313" key="1">
    <source>
        <dbReference type="EMBL" id="MBO8444537.1"/>
    </source>
</evidence>
<evidence type="ECO:0000313" key="2">
    <source>
        <dbReference type="Proteomes" id="UP000823619"/>
    </source>
</evidence>
<reference evidence="1" key="1">
    <citation type="submission" date="2020-10" db="EMBL/GenBank/DDBJ databases">
        <authorList>
            <person name="Gilroy R."/>
        </authorList>
    </citation>
    <scope>NUCLEOTIDE SEQUENCE</scope>
    <source>
        <strain evidence="1">D5-748</strain>
    </source>
</reference>
<reference evidence="1" key="2">
    <citation type="journal article" date="2021" name="PeerJ">
        <title>Extensive microbial diversity within the chicken gut microbiome revealed by metagenomics and culture.</title>
        <authorList>
            <person name="Gilroy R."/>
            <person name="Ravi A."/>
            <person name="Getino M."/>
            <person name="Pursley I."/>
            <person name="Horton D.L."/>
            <person name="Alikhan N.F."/>
            <person name="Baker D."/>
            <person name="Gharbi K."/>
            <person name="Hall N."/>
            <person name="Watson M."/>
            <person name="Adriaenssens E.M."/>
            <person name="Foster-Nyarko E."/>
            <person name="Jarju S."/>
            <person name="Secka A."/>
            <person name="Antonio M."/>
            <person name="Oren A."/>
            <person name="Chaudhuri R.R."/>
            <person name="La Ragione R."/>
            <person name="Hildebrand F."/>
            <person name="Pallen M.J."/>
        </authorList>
    </citation>
    <scope>NUCLEOTIDE SEQUENCE</scope>
    <source>
        <strain evidence="1">D5-748</strain>
    </source>
</reference>
<dbReference type="EMBL" id="JADIMO010000028">
    <property type="protein sequence ID" value="MBO8444537.1"/>
    <property type="molecule type" value="Genomic_DNA"/>
</dbReference>
<dbReference type="Proteomes" id="UP000823619">
    <property type="component" value="Unassembled WGS sequence"/>
</dbReference>
<sequence>MVIGNILRERRLRKYASRVQTGFVPLSDIRTATFIIDAEDPSREKCLDEINSFCTGNKIKARIFHSDFRKFNRNVQPVTDAATTFTRKDIGIFGLPKMKRMRPVIAEGTDLFVSLSPDCRFTMEFLTKAMKARFKIGRCEFSGEPFDIVIRTDDIGQGNTASRDRKPVRDHDAGQAEVFRKISGLLQKIR</sequence>
<protein>
    <submittedName>
        <fullName evidence="1">Uncharacterized protein</fullName>
    </submittedName>
</protein>
<dbReference type="AlphaFoldDB" id="A0A9D9EAY1"/>
<organism evidence="1 2">
    <name type="scientific">Candidatus Cryptobacteroides merdavium</name>
    <dbReference type="NCBI Taxonomy" id="2840769"/>
    <lineage>
        <taxon>Bacteria</taxon>
        <taxon>Pseudomonadati</taxon>
        <taxon>Bacteroidota</taxon>
        <taxon>Bacteroidia</taxon>
        <taxon>Bacteroidales</taxon>
        <taxon>Candidatus Cryptobacteroides</taxon>
    </lineage>
</organism>
<comment type="caution">
    <text evidence="1">The sequence shown here is derived from an EMBL/GenBank/DDBJ whole genome shotgun (WGS) entry which is preliminary data.</text>
</comment>
<dbReference type="InterPro" id="IPR054207">
    <property type="entry name" value="DUF6913"/>
</dbReference>
<dbReference type="Pfam" id="PF21857">
    <property type="entry name" value="DUF6913"/>
    <property type="match status" value="1"/>
</dbReference>
<name>A0A9D9EAY1_9BACT</name>
<gene>
    <name evidence="1" type="ORF">IAC23_02425</name>
</gene>